<accession>A0ABD3SZH9</accession>
<evidence type="ECO:0000313" key="1">
    <source>
        <dbReference type="EMBL" id="KAL3829838.1"/>
    </source>
</evidence>
<evidence type="ECO:0000313" key="2">
    <source>
        <dbReference type="Proteomes" id="UP001634393"/>
    </source>
</evidence>
<comment type="caution">
    <text evidence="1">The sequence shown here is derived from an EMBL/GenBank/DDBJ whole genome shotgun (WGS) entry which is preliminary data.</text>
</comment>
<gene>
    <name evidence="1" type="ORF">ACJIZ3_018640</name>
</gene>
<dbReference type="Proteomes" id="UP001634393">
    <property type="component" value="Unassembled WGS sequence"/>
</dbReference>
<name>A0ABD3SZH9_9LAMI</name>
<proteinExistence type="predicted"/>
<dbReference type="AlphaFoldDB" id="A0ABD3SZH9"/>
<sequence length="62" mass="7121">MPIWLQPRWDSLSNLMKSRSAHLATEEEEVHLLVEFRCLNFRGCIKMSAAPCSSVNSLLLFN</sequence>
<reference evidence="1 2" key="1">
    <citation type="submission" date="2024-12" db="EMBL/GenBank/DDBJ databases">
        <title>The unique morphological basis and parallel evolutionary history of personate flowers in Penstemon.</title>
        <authorList>
            <person name="Depatie T.H."/>
            <person name="Wessinger C.A."/>
        </authorList>
    </citation>
    <scope>NUCLEOTIDE SEQUENCE [LARGE SCALE GENOMIC DNA]</scope>
    <source>
        <strain evidence="1">WTNN_2</strain>
        <tissue evidence="1">Leaf</tissue>
    </source>
</reference>
<protein>
    <submittedName>
        <fullName evidence="1">Uncharacterized protein</fullName>
    </submittedName>
</protein>
<organism evidence="1 2">
    <name type="scientific">Penstemon smallii</name>
    <dbReference type="NCBI Taxonomy" id="265156"/>
    <lineage>
        <taxon>Eukaryota</taxon>
        <taxon>Viridiplantae</taxon>
        <taxon>Streptophyta</taxon>
        <taxon>Embryophyta</taxon>
        <taxon>Tracheophyta</taxon>
        <taxon>Spermatophyta</taxon>
        <taxon>Magnoliopsida</taxon>
        <taxon>eudicotyledons</taxon>
        <taxon>Gunneridae</taxon>
        <taxon>Pentapetalae</taxon>
        <taxon>asterids</taxon>
        <taxon>lamiids</taxon>
        <taxon>Lamiales</taxon>
        <taxon>Plantaginaceae</taxon>
        <taxon>Cheloneae</taxon>
        <taxon>Penstemon</taxon>
    </lineage>
</organism>
<keyword evidence="2" id="KW-1185">Reference proteome</keyword>
<dbReference type="EMBL" id="JBJXBP010000005">
    <property type="protein sequence ID" value="KAL3829838.1"/>
    <property type="molecule type" value="Genomic_DNA"/>
</dbReference>